<protein>
    <recommendedName>
        <fullName evidence="7">Aspartate carbamoyltransferase</fullName>
        <ecNumber evidence="7">2.1.3.2</ecNumber>
    </recommendedName>
    <alternativeName>
        <fullName evidence="7">Aspartate transcarbamylase</fullName>
        <shortName evidence="7">ATCase</shortName>
    </alternativeName>
</protein>
<comment type="caution">
    <text evidence="10">The sequence shown here is derived from an EMBL/GenBank/DDBJ whole genome shotgun (WGS) entry which is preliminary data.</text>
</comment>
<feature type="binding site" evidence="7">
    <location>
        <position position="62"/>
    </location>
    <ligand>
        <name>carbamoyl phosphate</name>
        <dbReference type="ChEBI" id="CHEBI:58228"/>
    </ligand>
</feature>
<dbReference type="InterPro" id="IPR006130">
    <property type="entry name" value="Asp/Orn_carbamoylTrfase"/>
</dbReference>
<dbReference type="EMBL" id="SAXT01000005">
    <property type="protein sequence ID" value="TXJ11624.1"/>
    <property type="molecule type" value="Genomic_DNA"/>
</dbReference>
<evidence type="ECO:0000256" key="2">
    <source>
        <dbReference type="ARBA" id="ARBA00008896"/>
    </source>
</evidence>
<comment type="similarity">
    <text evidence="2 7">Belongs to the aspartate/ornithine carbamoyltransferase superfamily. ATCase family.</text>
</comment>
<dbReference type="HAMAP" id="MF_00001">
    <property type="entry name" value="Asp_carb_tr"/>
    <property type="match status" value="1"/>
</dbReference>
<feature type="binding site" evidence="7">
    <location>
        <position position="90"/>
    </location>
    <ligand>
        <name>L-aspartate</name>
        <dbReference type="ChEBI" id="CHEBI:29991"/>
    </ligand>
</feature>
<evidence type="ECO:0000256" key="6">
    <source>
        <dbReference type="ARBA" id="ARBA00048859"/>
    </source>
</evidence>
<dbReference type="PRINTS" id="PR00100">
    <property type="entry name" value="AOTCASE"/>
</dbReference>
<keyword evidence="4 7" id="KW-0665">Pyrimidine biosynthesis</keyword>
<feature type="binding site" evidence="7">
    <location>
        <position position="111"/>
    </location>
    <ligand>
        <name>carbamoyl phosphate</name>
        <dbReference type="ChEBI" id="CHEBI:58228"/>
    </ligand>
</feature>
<evidence type="ECO:0000256" key="5">
    <source>
        <dbReference type="ARBA" id="ARBA00043884"/>
    </source>
</evidence>
<dbReference type="GO" id="GO:0006520">
    <property type="term" value="P:amino acid metabolic process"/>
    <property type="evidence" value="ECO:0007669"/>
    <property type="project" value="InterPro"/>
</dbReference>
<dbReference type="Gene3D" id="3.40.50.1370">
    <property type="entry name" value="Aspartate/ornithine carbamoyltransferase"/>
    <property type="match status" value="2"/>
</dbReference>
<dbReference type="GO" id="GO:0004070">
    <property type="term" value="F:aspartate carbamoyltransferase activity"/>
    <property type="evidence" value="ECO:0007669"/>
    <property type="project" value="UniProtKB-UniRule"/>
</dbReference>
<comment type="subunit">
    <text evidence="7">Heterododecamer (2C3:3R2) of six catalytic PyrB chains organized as two trimers (C3), and six regulatory PyrI chains organized as three dimers (R2).</text>
</comment>
<reference evidence="10 11" key="1">
    <citation type="journal article" date="1992" name="Lakartidningen">
        <title>[Penicillin V and not amoxicillin is the first choice preparation in acute otitis].</title>
        <authorList>
            <person name="Kamme C."/>
            <person name="Lundgren K."/>
            <person name="Prellner K."/>
        </authorList>
    </citation>
    <scope>NUCLEOTIDE SEQUENCE [LARGE SCALE GENOMIC DNA]</scope>
    <source>
        <strain evidence="10 11">W1</strain>
    </source>
</reference>
<sequence>MKNFSDCKKRSCIIGIKEMLKKEIIEILDIAKKLNDLPEKKRIKIMSNKIVTSIFFEPSTRTRLSFTSAAYKLGCHVLGFDNPNMSSVVKGESLRDTIIMVSAYSDVIVMRHYIDGAAKFAEEITDIPIINAGDGSNEHPSQTLLDLYTIREELGSLENKKIAFVGDLKYGRTVHSLAKALKMFNGEFYFVAPSSIQIPDYILKELDISKIKYHIHNDYKDILKEIDCLYMTRIQRERFEDIEEYEKVKNVFSISKKDIEGKCKEDMIIMHPLPRVDEINIDLDETKYAKYFKQARNGVPIRMAMLCLATRIIKSSVNSKKIDYKIFENNKVVCQNKKCITHFEETKNKVAKRDYGDFCYYCNREIK</sequence>
<dbReference type="GO" id="GO:0006207">
    <property type="term" value="P:'de novo' pyrimidine nucleobase biosynthetic process"/>
    <property type="evidence" value="ECO:0007669"/>
    <property type="project" value="InterPro"/>
</dbReference>
<dbReference type="PANTHER" id="PTHR45753:SF6">
    <property type="entry name" value="ASPARTATE CARBAMOYLTRANSFERASE"/>
    <property type="match status" value="1"/>
</dbReference>
<feature type="binding site" evidence="7">
    <location>
        <position position="142"/>
    </location>
    <ligand>
        <name>carbamoyl phosphate</name>
        <dbReference type="ChEBI" id="CHEBI:58228"/>
    </ligand>
</feature>
<evidence type="ECO:0000256" key="3">
    <source>
        <dbReference type="ARBA" id="ARBA00022679"/>
    </source>
</evidence>
<dbReference type="EC" id="2.1.3.2" evidence="7"/>
<feature type="binding site" evidence="7">
    <location>
        <position position="61"/>
    </location>
    <ligand>
        <name>carbamoyl phosphate</name>
        <dbReference type="ChEBI" id="CHEBI:58228"/>
    </ligand>
</feature>
<dbReference type="SUPFAM" id="SSF53671">
    <property type="entry name" value="Aspartate/ornithine carbamoyltransferase"/>
    <property type="match status" value="1"/>
</dbReference>
<proteinExistence type="inferred from homology"/>
<name>A0A5C8CDJ5_9SPIR</name>
<dbReference type="GO" id="GO:0005829">
    <property type="term" value="C:cytosol"/>
    <property type="evidence" value="ECO:0007669"/>
    <property type="project" value="TreeGrafter"/>
</dbReference>
<evidence type="ECO:0000259" key="8">
    <source>
        <dbReference type="Pfam" id="PF00185"/>
    </source>
</evidence>
<evidence type="ECO:0000313" key="11">
    <source>
        <dbReference type="Proteomes" id="UP000325116"/>
    </source>
</evidence>
<feature type="domain" description="Aspartate/ornithine carbamoyltransferase Asp/Orn-binding" evidence="8">
    <location>
        <begin position="159"/>
        <end position="308"/>
    </location>
</feature>
<dbReference type="PANTHER" id="PTHR45753">
    <property type="entry name" value="ORNITHINE CARBAMOYLTRANSFERASE, MITOCHONDRIAL"/>
    <property type="match status" value="1"/>
</dbReference>
<dbReference type="RefSeq" id="WP_147758558.1">
    <property type="nucleotide sequence ID" value="NZ_SAXT01000005.1"/>
</dbReference>
<feature type="domain" description="Aspartate/ornithine carbamoyltransferase carbamoyl-P binding" evidence="9">
    <location>
        <begin position="14"/>
        <end position="152"/>
    </location>
</feature>
<feature type="binding site" evidence="7">
    <location>
        <position position="274"/>
    </location>
    <ligand>
        <name>carbamoyl phosphate</name>
        <dbReference type="ChEBI" id="CHEBI:58228"/>
    </ligand>
</feature>
<dbReference type="InterPro" id="IPR002082">
    <property type="entry name" value="Asp_carbamoyltransf"/>
</dbReference>
<dbReference type="Proteomes" id="UP000325116">
    <property type="component" value="Unassembled WGS sequence"/>
</dbReference>
<dbReference type="PROSITE" id="PS00097">
    <property type="entry name" value="CARBAMOYLTRANSFERASE"/>
    <property type="match status" value="1"/>
</dbReference>
<dbReference type="Pfam" id="PF00185">
    <property type="entry name" value="OTCace"/>
    <property type="match status" value="1"/>
</dbReference>
<organism evidence="10 11">
    <name type="scientific">Brachyspira aalborgi</name>
    <dbReference type="NCBI Taxonomy" id="29522"/>
    <lineage>
        <taxon>Bacteria</taxon>
        <taxon>Pseudomonadati</taxon>
        <taxon>Spirochaetota</taxon>
        <taxon>Spirochaetia</taxon>
        <taxon>Brachyspirales</taxon>
        <taxon>Brachyspiraceae</taxon>
        <taxon>Brachyspira</taxon>
    </lineage>
</organism>
<feature type="binding site" evidence="7">
    <location>
        <position position="139"/>
    </location>
    <ligand>
        <name>carbamoyl phosphate</name>
        <dbReference type="ChEBI" id="CHEBI:58228"/>
    </ligand>
</feature>
<gene>
    <name evidence="7 10" type="primary">pyrB</name>
    <name evidence="10" type="ORF">EPJ80_07860</name>
</gene>
<dbReference type="GO" id="GO:0016597">
    <property type="term" value="F:amino acid binding"/>
    <property type="evidence" value="ECO:0007669"/>
    <property type="project" value="InterPro"/>
</dbReference>
<dbReference type="PRINTS" id="PR00101">
    <property type="entry name" value="ATCASE"/>
</dbReference>
<evidence type="ECO:0000256" key="4">
    <source>
        <dbReference type="ARBA" id="ARBA00022975"/>
    </source>
</evidence>
<comment type="function">
    <text evidence="5 7">Catalyzes the condensation of carbamoyl phosphate and aspartate to form carbamoyl aspartate and inorganic phosphate, the committed step in the de novo pyrimidine nucleotide biosynthesis pathway.</text>
</comment>
<comment type="pathway">
    <text evidence="1 7">Pyrimidine metabolism; UMP biosynthesis via de novo pathway; (S)-dihydroorotate from bicarbonate: step 2/3.</text>
</comment>
<evidence type="ECO:0000259" key="9">
    <source>
        <dbReference type="Pfam" id="PF02729"/>
    </source>
</evidence>
<feature type="binding site" evidence="7">
    <location>
        <position position="172"/>
    </location>
    <ligand>
        <name>L-aspartate</name>
        <dbReference type="ChEBI" id="CHEBI:29991"/>
    </ligand>
</feature>
<evidence type="ECO:0000256" key="1">
    <source>
        <dbReference type="ARBA" id="ARBA00004852"/>
    </source>
</evidence>
<keyword evidence="3 7" id="KW-0808">Transferase</keyword>
<dbReference type="NCBIfam" id="TIGR00670">
    <property type="entry name" value="asp_carb_tr"/>
    <property type="match status" value="1"/>
</dbReference>
<dbReference type="GO" id="GO:0044205">
    <property type="term" value="P:'de novo' UMP biosynthetic process"/>
    <property type="evidence" value="ECO:0007669"/>
    <property type="project" value="UniProtKB-UniRule"/>
</dbReference>
<dbReference type="AlphaFoldDB" id="A0A5C8CDJ5"/>
<dbReference type="FunFam" id="3.40.50.1370:FF:000002">
    <property type="entry name" value="Aspartate carbamoyltransferase 2"/>
    <property type="match status" value="1"/>
</dbReference>
<dbReference type="InterPro" id="IPR006131">
    <property type="entry name" value="Asp_carbamoyltransf_Asp/Orn-bd"/>
</dbReference>
<dbReference type="Pfam" id="PF02729">
    <property type="entry name" value="OTCace_N"/>
    <property type="match status" value="1"/>
</dbReference>
<dbReference type="UniPathway" id="UPA00070">
    <property type="reaction ID" value="UER00116"/>
</dbReference>
<comment type="catalytic activity">
    <reaction evidence="6 7">
        <text>carbamoyl phosphate + L-aspartate = N-carbamoyl-L-aspartate + phosphate + H(+)</text>
        <dbReference type="Rhea" id="RHEA:20013"/>
        <dbReference type="ChEBI" id="CHEBI:15378"/>
        <dbReference type="ChEBI" id="CHEBI:29991"/>
        <dbReference type="ChEBI" id="CHEBI:32814"/>
        <dbReference type="ChEBI" id="CHEBI:43474"/>
        <dbReference type="ChEBI" id="CHEBI:58228"/>
        <dbReference type="EC" id="2.1.3.2"/>
    </reaction>
</comment>
<evidence type="ECO:0000256" key="7">
    <source>
        <dbReference type="HAMAP-Rule" id="MF_00001"/>
    </source>
</evidence>
<accession>A0A5C8CDJ5</accession>
<dbReference type="InterPro" id="IPR036901">
    <property type="entry name" value="Asp/Orn_carbamoylTrfase_sf"/>
</dbReference>
<evidence type="ECO:0000313" key="10">
    <source>
        <dbReference type="EMBL" id="TXJ11624.1"/>
    </source>
</evidence>
<feature type="binding site" evidence="7">
    <location>
        <position position="233"/>
    </location>
    <ligand>
        <name>L-aspartate</name>
        <dbReference type="ChEBI" id="CHEBI:29991"/>
    </ligand>
</feature>
<dbReference type="InterPro" id="IPR006132">
    <property type="entry name" value="Asp/Orn_carbamoyltranf_P-bd"/>
</dbReference>
<dbReference type="NCBIfam" id="NF002032">
    <property type="entry name" value="PRK00856.1"/>
    <property type="match status" value="1"/>
</dbReference>
<feature type="binding site" evidence="7">
    <location>
        <position position="273"/>
    </location>
    <ligand>
        <name>carbamoyl phosphate</name>
        <dbReference type="ChEBI" id="CHEBI:58228"/>
    </ligand>
</feature>